<dbReference type="AlphaFoldDB" id="A0A078BAK1"/>
<dbReference type="InterPro" id="IPR051834">
    <property type="entry name" value="RING_finger_E3_ligase"/>
</dbReference>
<evidence type="ECO:0000259" key="6">
    <source>
        <dbReference type="PROSITE" id="PS50089"/>
    </source>
</evidence>
<dbReference type="PROSITE" id="PS50089">
    <property type="entry name" value="ZF_RING_2"/>
    <property type="match status" value="1"/>
</dbReference>
<dbReference type="PANTHER" id="PTHR45931:SF3">
    <property type="entry name" value="RING ZINC FINGER-CONTAINING PROTEIN"/>
    <property type="match status" value="1"/>
</dbReference>
<dbReference type="OrthoDB" id="308491at2759"/>
<dbReference type="SUPFAM" id="SSF57850">
    <property type="entry name" value="RING/U-box"/>
    <property type="match status" value="1"/>
</dbReference>
<feature type="transmembrane region" description="Helical" evidence="5">
    <location>
        <begin position="60"/>
        <end position="88"/>
    </location>
</feature>
<dbReference type="EMBL" id="CCKQ01019239">
    <property type="protein sequence ID" value="CDW91256.1"/>
    <property type="molecule type" value="Genomic_DNA"/>
</dbReference>
<dbReference type="InParanoid" id="A0A078BAK1"/>
<evidence type="ECO:0000313" key="8">
    <source>
        <dbReference type="Proteomes" id="UP000039865"/>
    </source>
</evidence>
<name>A0A078BAK1_STYLE</name>
<gene>
    <name evidence="7" type="primary">Contig17825.g18948</name>
    <name evidence="7" type="ORF">STYLEM_20409</name>
</gene>
<dbReference type="Proteomes" id="UP000039865">
    <property type="component" value="Unassembled WGS sequence"/>
</dbReference>
<keyword evidence="3" id="KW-0862">Zinc</keyword>
<evidence type="ECO:0000256" key="1">
    <source>
        <dbReference type="ARBA" id="ARBA00022723"/>
    </source>
</evidence>
<dbReference type="GO" id="GO:0061630">
    <property type="term" value="F:ubiquitin protein ligase activity"/>
    <property type="evidence" value="ECO:0007669"/>
    <property type="project" value="TreeGrafter"/>
</dbReference>
<keyword evidence="2 4" id="KW-0863">Zinc-finger</keyword>
<protein>
    <submittedName>
        <fullName evidence="7">Ring finger protein</fullName>
    </submittedName>
</protein>
<evidence type="ECO:0000256" key="4">
    <source>
        <dbReference type="PROSITE-ProRule" id="PRU00175"/>
    </source>
</evidence>
<dbReference type="PANTHER" id="PTHR45931">
    <property type="entry name" value="SI:CH211-59O9.10"/>
    <property type="match status" value="1"/>
</dbReference>
<reference evidence="7 8" key="1">
    <citation type="submission" date="2014-06" db="EMBL/GenBank/DDBJ databases">
        <authorList>
            <person name="Swart Estienne"/>
        </authorList>
    </citation>
    <scope>NUCLEOTIDE SEQUENCE [LARGE SCALE GENOMIC DNA]</scope>
    <source>
        <strain evidence="7 8">130c</strain>
    </source>
</reference>
<sequence>MIDNNVEIQSDLNESLTFSTNQLELRRAQSTGTTSEIEGYIYLYRDQDYMTSNNTNFKTYYFDLMATLQFTYVFPYFLLTFLSFAFLYCFSNELARLWNSGLPCDLNFVRWFVSFVICCPMVALISTSMVRRIYETIRVKNYIFYSRRYQIKHITTSKYRFFIPYLIIDLFHIAWSIAGIVIDKIYLQETCSSDLSYVTYTGNFLVGMGFAFILRLIYLLIFFIFGKQLFQKWSQREYRNNKFVVKLKSELYIPDIQTPMGGLLSNDSIQDDNYDQKDKNEEVCCSICFCEYESGERIVRLPCDSQRHVFHDSCIKQWLDRNDLCPLCKQNIILM</sequence>
<dbReference type="InterPro" id="IPR001841">
    <property type="entry name" value="Znf_RING"/>
</dbReference>
<keyword evidence="1" id="KW-0479">Metal-binding</keyword>
<accession>A0A078BAK1</accession>
<organism evidence="7 8">
    <name type="scientific">Stylonychia lemnae</name>
    <name type="common">Ciliate</name>
    <dbReference type="NCBI Taxonomy" id="5949"/>
    <lineage>
        <taxon>Eukaryota</taxon>
        <taxon>Sar</taxon>
        <taxon>Alveolata</taxon>
        <taxon>Ciliophora</taxon>
        <taxon>Intramacronucleata</taxon>
        <taxon>Spirotrichea</taxon>
        <taxon>Stichotrichia</taxon>
        <taxon>Sporadotrichida</taxon>
        <taxon>Oxytrichidae</taxon>
        <taxon>Stylonychinae</taxon>
        <taxon>Stylonychia</taxon>
    </lineage>
</organism>
<feature type="transmembrane region" description="Helical" evidence="5">
    <location>
        <begin position="162"/>
        <end position="182"/>
    </location>
</feature>
<evidence type="ECO:0000313" key="7">
    <source>
        <dbReference type="EMBL" id="CDW91256.1"/>
    </source>
</evidence>
<dbReference type="Pfam" id="PF13639">
    <property type="entry name" value="zf-RING_2"/>
    <property type="match status" value="1"/>
</dbReference>
<feature type="transmembrane region" description="Helical" evidence="5">
    <location>
        <begin position="108"/>
        <end position="130"/>
    </location>
</feature>
<feature type="transmembrane region" description="Helical" evidence="5">
    <location>
        <begin position="202"/>
        <end position="226"/>
    </location>
</feature>
<evidence type="ECO:0000256" key="2">
    <source>
        <dbReference type="ARBA" id="ARBA00022771"/>
    </source>
</evidence>
<dbReference type="GO" id="GO:0005634">
    <property type="term" value="C:nucleus"/>
    <property type="evidence" value="ECO:0007669"/>
    <property type="project" value="TreeGrafter"/>
</dbReference>
<evidence type="ECO:0000256" key="3">
    <source>
        <dbReference type="ARBA" id="ARBA00022833"/>
    </source>
</evidence>
<dbReference type="SMART" id="SM00184">
    <property type="entry name" value="RING"/>
    <property type="match status" value="1"/>
</dbReference>
<dbReference type="OMA" id="CHSLHIF"/>
<dbReference type="GO" id="GO:0006511">
    <property type="term" value="P:ubiquitin-dependent protein catabolic process"/>
    <property type="evidence" value="ECO:0007669"/>
    <property type="project" value="TreeGrafter"/>
</dbReference>
<dbReference type="InterPro" id="IPR013083">
    <property type="entry name" value="Znf_RING/FYVE/PHD"/>
</dbReference>
<feature type="domain" description="RING-type" evidence="6">
    <location>
        <begin position="285"/>
        <end position="329"/>
    </location>
</feature>
<proteinExistence type="predicted"/>
<keyword evidence="5" id="KW-0812">Transmembrane</keyword>
<keyword evidence="5" id="KW-1133">Transmembrane helix</keyword>
<keyword evidence="5" id="KW-0472">Membrane</keyword>
<dbReference type="GO" id="GO:0008270">
    <property type="term" value="F:zinc ion binding"/>
    <property type="evidence" value="ECO:0007669"/>
    <property type="project" value="UniProtKB-KW"/>
</dbReference>
<dbReference type="Gene3D" id="3.30.40.10">
    <property type="entry name" value="Zinc/RING finger domain, C3HC4 (zinc finger)"/>
    <property type="match status" value="1"/>
</dbReference>
<evidence type="ECO:0000256" key="5">
    <source>
        <dbReference type="SAM" id="Phobius"/>
    </source>
</evidence>
<keyword evidence="8" id="KW-1185">Reference proteome</keyword>